<comment type="caution">
    <text evidence="1">The sequence shown here is derived from an EMBL/GenBank/DDBJ whole genome shotgun (WGS) entry which is preliminary data.</text>
</comment>
<evidence type="ECO:0008006" key="3">
    <source>
        <dbReference type="Google" id="ProtNLM"/>
    </source>
</evidence>
<dbReference type="PANTHER" id="PTHR38396:SF1">
    <property type="entry name" value="TRANSMEMBRANE PROTEIN"/>
    <property type="match status" value="1"/>
</dbReference>
<evidence type="ECO:0000313" key="1">
    <source>
        <dbReference type="EMBL" id="KAF5206472.1"/>
    </source>
</evidence>
<keyword evidence="2" id="KW-1185">Reference proteome</keyword>
<sequence length="101" mass="11351">MKGRVFVLIFFCWAFLSIITPTLIFLSASAKANLDSKDQDGVGVRARRMLATHLERNSLDIATTVVAPAPSPGQEVQGRVSHIQRIVSWKEVIYKSIRRRL</sequence>
<dbReference type="EMBL" id="JABWDY010002674">
    <property type="protein sequence ID" value="KAF5206472.1"/>
    <property type="molecule type" value="Genomic_DNA"/>
</dbReference>
<reference evidence="1 2" key="1">
    <citation type="submission" date="2020-06" db="EMBL/GenBank/DDBJ databases">
        <title>Transcriptomic and genomic resources for Thalictrum thalictroides and T. hernandezii: Facilitating candidate gene discovery in an emerging model plant lineage.</title>
        <authorList>
            <person name="Arias T."/>
            <person name="Riano-Pachon D.M."/>
            <person name="Di Stilio V.S."/>
        </authorList>
    </citation>
    <scope>NUCLEOTIDE SEQUENCE [LARGE SCALE GENOMIC DNA]</scope>
    <source>
        <strain evidence="2">cv. WT478/WT964</strain>
        <tissue evidence="1">Leaves</tissue>
    </source>
</reference>
<dbReference type="PANTHER" id="PTHR38396">
    <property type="entry name" value="TRANSMEMBRANE PROTEIN"/>
    <property type="match status" value="1"/>
</dbReference>
<name>A0A7J6XDP5_THATH</name>
<proteinExistence type="predicted"/>
<dbReference type="AlphaFoldDB" id="A0A7J6XDP5"/>
<dbReference type="Proteomes" id="UP000554482">
    <property type="component" value="Unassembled WGS sequence"/>
</dbReference>
<accession>A0A7J6XDP5</accession>
<gene>
    <name evidence="1" type="ORF">FRX31_003939</name>
</gene>
<evidence type="ECO:0000313" key="2">
    <source>
        <dbReference type="Proteomes" id="UP000554482"/>
    </source>
</evidence>
<dbReference type="OrthoDB" id="1304015at2759"/>
<protein>
    <recommendedName>
        <fullName evidence="3">Transmembrane protein</fullName>
    </recommendedName>
</protein>
<organism evidence="1 2">
    <name type="scientific">Thalictrum thalictroides</name>
    <name type="common">Rue-anemone</name>
    <name type="synonym">Anemone thalictroides</name>
    <dbReference type="NCBI Taxonomy" id="46969"/>
    <lineage>
        <taxon>Eukaryota</taxon>
        <taxon>Viridiplantae</taxon>
        <taxon>Streptophyta</taxon>
        <taxon>Embryophyta</taxon>
        <taxon>Tracheophyta</taxon>
        <taxon>Spermatophyta</taxon>
        <taxon>Magnoliopsida</taxon>
        <taxon>Ranunculales</taxon>
        <taxon>Ranunculaceae</taxon>
        <taxon>Thalictroideae</taxon>
        <taxon>Thalictrum</taxon>
    </lineage>
</organism>